<sequence>MSCLESTLPDKFQAFVANPAFPCVGAKAALSRDQMRIFVAGDISSNRDDPSIWRHLRDQVNWYRISPSLFQSCVILFEEPTDLSEEGFEACLWERLRSLSDEDVAHGQRHDARVSADPEDPHFSMSFAGEAFFVVGLHPNASRPARRFEVPGLVFNLHDQFEQLRRHGQYDRLRSSILARDISFSGSRNPMLSRHGEISEARQYSGRAVGPGWQCPLQTRRADELESV</sequence>
<dbReference type="PANTHER" id="PTHR40045:SF1">
    <property type="entry name" value="YQCI_YCGG FAMILY PROTEIN"/>
    <property type="match status" value="1"/>
</dbReference>
<dbReference type="Proteomes" id="UP001597102">
    <property type="component" value="Unassembled WGS sequence"/>
</dbReference>
<name>A0ABW3J7L2_9HYPH</name>
<keyword evidence="2" id="KW-1185">Reference proteome</keyword>
<organism evidence="1 2">
    <name type="scientific">Methyloligella solikamskensis</name>
    <dbReference type="NCBI Taxonomy" id="1177756"/>
    <lineage>
        <taxon>Bacteria</taxon>
        <taxon>Pseudomonadati</taxon>
        <taxon>Pseudomonadota</taxon>
        <taxon>Alphaproteobacteria</taxon>
        <taxon>Hyphomicrobiales</taxon>
        <taxon>Hyphomicrobiaceae</taxon>
        <taxon>Methyloligella</taxon>
    </lineage>
</organism>
<accession>A0ABW3J7L2</accession>
<dbReference type="InterPro" id="IPR014988">
    <property type="entry name" value="Uncharacterised_YqcI/YcgG"/>
</dbReference>
<dbReference type="NCBIfam" id="NF041366">
    <property type="entry name" value="GntA_guanitoxin"/>
    <property type="match status" value="1"/>
</dbReference>
<reference evidence="2" key="1">
    <citation type="journal article" date="2019" name="Int. J. Syst. Evol. Microbiol.">
        <title>The Global Catalogue of Microorganisms (GCM) 10K type strain sequencing project: providing services to taxonomists for standard genome sequencing and annotation.</title>
        <authorList>
            <consortium name="The Broad Institute Genomics Platform"/>
            <consortium name="The Broad Institute Genome Sequencing Center for Infectious Disease"/>
            <person name="Wu L."/>
            <person name="Ma J."/>
        </authorList>
    </citation>
    <scope>NUCLEOTIDE SEQUENCE [LARGE SCALE GENOMIC DNA]</scope>
    <source>
        <strain evidence="2">CCUG 61697</strain>
    </source>
</reference>
<comment type="caution">
    <text evidence="1">The sequence shown here is derived from an EMBL/GenBank/DDBJ whole genome shotgun (WGS) entry which is preliminary data.</text>
</comment>
<dbReference type="PANTHER" id="PTHR40045">
    <property type="entry name" value="YCGG FAMILY PROTEIN"/>
    <property type="match status" value="1"/>
</dbReference>
<protein>
    <submittedName>
        <fullName evidence="1">Guanitoxin biosynthesis heme-dependent pre-guanitoxin N-hydroxylase GntA</fullName>
    </submittedName>
</protein>
<evidence type="ECO:0000313" key="2">
    <source>
        <dbReference type="Proteomes" id="UP001597102"/>
    </source>
</evidence>
<gene>
    <name evidence="1" type="primary">gntA</name>
    <name evidence="1" type="ORF">ACFQ2F_01365</name>
</gene>
<evidence type="ECO:0000313" key="1">
    <source>
        <dbReference type="EMBL" id="MFD0985743.1"/>
    </source>
</evidence>
<proteinExistence type="predicted"/>
<dbReference type="Pfam" id="PF08892">
    <property type="entry name" value="YqcI_YcgG"/>
    <property type="match status" value="1"/>
</dbReference>
<dbReference type="RefSeq" id="WP_379090549.1">
    <property type="nucleotide sequence ID" value="NZ_JBHTJO010000001.1"/>
</dbReference>
<dbReference type="EMBL" id="JBHTJO010000001">
    <property type="protein sequence ID" value="MFD0985743.1"/>
    <property type="molecule type" value="Genomic_DNA"/>
</dbReference>